<dbReference type="AlphaFoldDB" id="A0AAN6T0P3"/>
<evidence type="ECO:0000313" key="3">
    <source>
        <dbReference type="Proteomes" id="UP001305647"/>
    </source>
</evidence>
<gene>
    <name evidence="2" type="ORF">N658DRAFT_82963</name>
</gene>
<protein>
    <submittedName>
        <fullName evidence="2">Uncharacterized protein</fullName>
    </submittedName>
</protein>
<organism evidence="2 3">
    <name type="scientific">Parathielavia hyrcaniae</name>
    <dbReference type="NCBI Taxonomy" id="113614"/>
    <lineage>
        <taxon>Eukaryota</taxon>
        <taxon>Fungi</taxon>
        <taxon>Dikarya</taxon>
        <taxon>Ascomycota</taxon>
        <taxon>Pezizomycotina</taxon>
        <taxon>Sordariomycetes</taxon>
        <taxon>Sordariomycetidae</taxon>
        <taxon>Sordariales</taxon>
        <taxon>Chaetomiaceae</taxon>
        <taxon>Parathielavia</taxon>
    </lineage>
</organism>
<dbReference type="EMBL" id="MU863638">
    <property type="protein sequence ID" value="KAK4100795.1"/>
    <property type="molecule type" value="Genomic_DNA"/>
</dbReference>
<feature type="compositionally biased region" description="Acidic residues" evidence="1">
    <location>
        <begin position="142"/>
        <end position="158"/>
    </location>
</feature>
<reference evidence="2" key="2">
    <citation type="submission" date="2023-05" db="EMBL/GenBank/DDBJ databases">
        <authorList>
            <consortium name="Lawrence Berkeley National Laboratory"/>
            <person name="Steindorff A."/>
            <person name="Hensen N."/>
            <person name="Bonometti L."/>
            <person name="Westerberg I."/>
            <person name="Brannstrom I.O."/>
            <person name="Guillou S."/>
            <person name="Cros-Aarteil S."/>
            <person name="Calhoun S."/>
            <person name="Haridas S."/>
            <person name="Kuo A."/>
            <person name="Mondo S."/>
            <person name="Pangilinan J."/>
            <person name="Riley R."/>
            <person name="Labutti K."/>
            <person name="Andreopoulos B."/>
            <person name="Lipzen A."/>
            <person name="Chen C."/>
            <person name="Yanf M."/>
            <person name="Daum C."/>
            <person name="Ng V."/>
            <person name="Clum A."/>
            <person name="Ohm R."/>
            <person name="Martin F."/>
            <person name="Silar P."/>
            <person name="Natvig D."/>
            <person name="Lalanne C."/>
            <person name="Gautier V."/>
            <person name="Ament-Velasquez S.L."/>
            <person name="Kruys A."/>
            <person name="Hutchinson M.I."/>
            <person name="Powell A.J."/>
            <person name="Barry K."/>
            <person name="Miller A.N."/>
            <person name="Grigoriev I.V."/>
            <person name="Debuchy R."/>
            <person name="Gladieux P."/>
            <person name="Thoren M.H."/>
            <person name="Johannesson H."/>
        </authorList>
    </citation>
    <scope>NUCLEOTIDE SEQUENCE</scope>
    <source>
        <strain evidence="2">CBS 757.83</strain>
    </source>
</reference>
<accession>A0AAN6T0P3</accession>
<feature type="region of interest" description="Disordered" evidence="1">
    <location>
        <begin position="129"/>
        <end position="207"/>
    </location>
</feature>
<name>A0AAN6T0P3_9PEZI</name>
<evidence type="ECO:0000256" key="1">
    <source>
        <dbReference type="SAM" id="MobiDB-lite"/>
    </source>
</evidence>
<evidence type="ECO:0000313" key="2">
    <source>
        <dbReference type="EMBL" id="KAK4100795.1"/>
    </source>
</evidence>
<sequence length="207" mass="22813">MARTQMSASRWGGNRSTSKMTLNGAWSVGNNKLPVNSQVSRKAMAGLEDRLYWFCLGRALVNRKWYTIVGLTSNSVMHLTLITTTTKFGFYNFFASQGGEVSLEQVVEFCDFGNKDAILELCARNRRASAPVPPPTIAGEMSVEEDAPESLDKVEEDQTPAPGGRCSTFPHEDGKQTQTALETTEDREIKEVGTTGPRRKMATPDRA</sequence>
<proteinExistence type="predicted"/>
<comment type="caution">
    <text evidence="2">The sequence shown here is derived from an EMBL/GenBank/DDBJ whole genome shotgun (WGS) entry which is preliminary data.</text>
</comment>
<keyword evidence="3" id="KW-1185">Reference proteome</keyword>
<reference evidence="2" key="1">
    <citation type="journal article" date="2023" name="Mol. Phylogenet. Evol.">
        <title>Genome-scale phylogeny and comparative genomics of the fungal order Sordariales.</title>
        <authorList>
            <person name="Hensen N."/>
            <person name="Bonometti L."/>
            <person name="Westerberg I."/>
            <person name="Brannstrom I.O."/>
            <person name="Guillou S."/>
            <person name="Cros-Aarteil S."/>
            <person name="Calhoun S."/>
            <person name="Haridas S."/>
            <person name="Kuo A."/>
            <person name="Mondo S."/>
            <person name="Pangilinan J."/>
            <person name="Riley R."/>
            <person name="LaButti K."/>
            <person name="Andreopoulos B."/>
            <person name="Lipzen A."/>
            <person name="Chen C."/>
            <person name="Yan M."/>
            <person name="Daum C."/>
            <person name="Ng V."/>
            <person name="Clum A."/>
            <person name="Steindorff A."/>
            <person name="Ohm R.A."/>
            <person name="Martin F."/>
            <person name="Silar P."/>
            <person name="Natvig D.O."/>
            <person name="Lalanne C."/>
            <person name="Gautier V."/>
            <person name="Ament-Velasquez S.L."/>
            <person name="Kruys A."/>
            <person name="Hutchinson M.I."/>
            <person name="Powell A.J."/>
            <person name="Barry K."/>
            <person name="Miller A.N."/>
            <person name="Grigoriev I.V."/>
            <person name="Debuchy R."/>
            <person name="Gladieux P."/>
            <person name="Hiltunen Thoren M."/>
            <person name="Johannesson H."/>
        </authorList>
    </citation>
    <scope>NUCLEOTIDE SEQUENCE</scope>
    <source>
        <strain evidence="2">CBS 757.83</strain>
    </source>
</reference>
<dbReference type="Proteomes" id="UP001305647">
    <property type="component" value="Unassembled WGS sequence"/>
</dbReference>